<dbReference type="Pfam" id="PF04622">
    <property type="entry name" value="ERG2_Sigma1R"/>
    <property type="match status" value="1"/>
</dbReference>
<feature type="compositionally biased region" description="Low complexity" evidence="7">
    <location>
        <begin position="1"/>
        <end position="20"/>
    </location>
</feature>
<dbReference type="PANTHER" id="PTHR10868">
    <property type="entry name" value="SIGMA 1-TYPE OPIOID RECEPTOR-RELATED"/>
    <property type="match status" value="1"/>
</dbReference>
<sequence length="363" mass="40144">MKTGLTSSSSSSSGTRSSTTLEDRDSCYFPGCRKDTNCNCEICLASINATLDLMPMSIQKSSLTKASAASTNVRSSLERTPISYNQSILSTPKKGSSIQQLLVTPPLKSTAKSFLPLEKPTIKKVGKKSWVSRFNLWKIFVGFCLIFAVDSGFSWLVSELLQPTLSPEAVNYIGKQSRVGLDLNDRLGFLQKKLGEVVSGKVSSCRSKNAIWELNQEDSLVVSRCKLYKSMTEEVSIWGWPLQTSGLISTGFSSRSVTILSGRVTEWPNGKLGYSVRQSNSSAWLLQRMSASAVQLDSNTWILEYRRSSILENSRLILTALEFLKMRLARVVAEIEQQISVVPSSFVQQEFSFHSEVSSSHPT</sequence>
<evidence type="ECO:0000256" key="2">
    <source>
        <dbReference type="ARBA" id="ARBA00007141"/>
    </source>
</evidence>
<protein>
    <submittedName>
        <fullName evidence="9">Uncharacterized protein</fullName>
    </submittedName>
</protein>
<comment type="caution">
    <text evidence="9">The sequence shown here is derived from an EMBL/GenBank/DDBJ whole genome shotgun (WGS) entry which is preliminary data.</text>
</comment>
<keyword evidence="4" id="KW-0256">Endoplasmic reticulum</keyword>
<evidence type="ECO:0000256" key="1">
    <source>
        <dbReference type="ARBA" id="ARBA00004586"/>
    </source>
</evidence>
<dbReference type="Proteomes" id="UP001177140">
    <property type="component" value="Unassembled WGS sequence"/>
</dbReference>
<accession>A0AA41RXF4</accession>
<evidence type="ECO:0000313" key="9">
    <source>
        <dbReference type="EMBL" id="MCL7025286.1"/>
    </source>
</evidence>
<evidence type="ECO:0000256" key="7">
    <source>
        <dbReference type="SAM" id="MobiDB-lite"/>
    </source>
</evidence>
<evidence type="ECO:0000256" key="6">
    <source>
        <dbReference type="ARBA" id="ARBA00023136"/>
    </source>
</evidence>
<reference evidence="9" key="1">
    <citation type="submission" date="2022-03" db="EMBL/GenBank/DDBJ databases">
        <title>A functionally conserved STORR gene fusion in Papaver species that diverged 16.8 million years ago.</title>
        <authorList>
            <person name="Catania T."/>
        </authorList>
    </citation>
    <scope>NUCLEOTIDE SEQUENCE</scope>
    <source>
        <strain evidence="9">S-191538</strain>
    </source>
</reference>
<organism evidence="9 10">
    <name type="scientific">Papaver nudicaule</name>
    <name type="common">Iceland poppy</name>
    <dbReference type="NCBI Taxonomy" id="74823"/>
    <lineage>
        <taxon>Eukaryota</taxon>
        <taxon>Viridiplantae</taxon>
        <taxon>Streptophyta</taxon>
        <taxon>Embryophyta</taxon>
        <taxon>Tracheophyta</taxon>
        <taxon>Spermatophyta</taxon>
        <taxon>Magnoliopsida</taxon>
        <taxon>Ranunculales</taxon>
        <taxon>Papaveraceae</taxon>
        <taxon>Papaveroideae</taxon>
        <taxon>Papaver</taxon>
    </lineage>
</organism>
<comment type="similarity">
    <text evidence="2">Belongs to the ERG2 family.</text>
</comment>
<dbReference type="AlphaFoldDB" id="A0AA41RXF4"/>
<feature type="region of interest" description="Disordered" evidence="7">
    <location>
        <begin position="1"/>
        <end position="22"/>
    </location>
</feature>
<gene>
    <name evidence="9" type="ORF">MKW94_002058</name>
</gene>
<name>A0AA41RXF4_PAPNU</name>
<evidence type="ECO:0000256" key="8">
    <source>
        <dbReference type="SAM" id="Phobius"/>
    </source>
</evidence>
<proteinExistence type="inferred from homology"/>
<evidence type="ECO:0000256" key="5">
    <source>
        <dbReference type="ARBA" id="ARBA00022989"/>
    </source>
</evidence>
<dbReference type="InterPro" id="IPR006716">
    <property type="entry name" value="ERG2_sigma1_rcpt-like"/>
</dbReference>
<keyword evidence="6 8" id="KW-0472">Membrane</keyword>
<evidence type="ECO:0000256" key="4">
    <source>
        <dbReference type="ARBA" id="ARBA00022824"/>
    </source>
</evidence>
<keyword evidence="10" id="KW-1185">Reference proteome</keyword>
<evidence type="ECO:0000256" key="3">
    <source>
        <dbReference type="ARBA" id="ARBA00022692"/>
    </source>
</evidence>
<comment type="subcellular location">
    <subcellularLocation>
        <location evidence="1">Endoplasmic reticulum membrane</location>
    </subcellularLocation>
</comment>
<feature type="transmembrane region" description="Helical" evidence="8">
    <location>
        <begin position="136"/>
        <end position="157"/>
    </location>
</feature>
<dbReference type="GO" id="GO:0005789">
    <property type="term" value="C:endoplasmic reticulum membrane"/>
    <property type="evidence" value="ECO:0007669"/>
    <property type="project" value="UniProtKB-SubCell"/>
</dbReference>
<keyword evidence="3 8" id="KW-0812">Transmembrane</keyword>
<dbReference type="EMBL" id="JAJJMA010043644">
    <property type="protein sequence ID" value="MCL7025286.1"/>
    <property type="molecule type" value="Genomic_DNA"/>
</dbReference>
<dbReference type="PANTHER" id="PTHR10868:SF1">
    <property type="entry name" value="SIGMA NON-OPIOID INTRACELLULAR RECEPTOR 1"/>
    <property type="match status" value="1"/>
</dbReference>
<evidence type="ECO:0000313" key="10">
    <source>
        <dbReference type="Proteomes" id="UP001177140"/>
    </source>
</evidence>
<keyword evidence="5 8" id="KW-1133">Transmembrane helix</keyword>